<evidence type="ECO:0000313" key="4">
    <source>
        <dbReference type="Proteomes" id="UP000190135"/>
    </source>
</evidence>
<keyword evidence="1 2" id="KW-0732">Signal</keyword>
<dbReference type="InterPro" id="IPR036412">
    <property type="entry name" value="HAD-like_sf"/>
</dbReference>
<dbReference type="Gene3D" id="3.40.50.1000">
    <property type="entry name" value="HAD superfamily/HAD-like"/>
    <property type="match status" value="1"/>
</dbReference>
<dbReference type="AlphaFoldDB" id="A0A1T4NYR7"/>
<accession>A0A1T4NYR7</accession>
<dbReference type="PIRSF" id="PIRSF019271">
    <property type="entry name" value="Acid_Ptase_C"/>
    <property type="match status" value="1"/>
</dbReference>
<dbReference type="Proteomes" id="UP000190135">
    <property type="component" value="Unassembled WGS sequence"/>
</dbReference>
<dbReference type="NCBIfam" id="TIGR01533">
    <property type="entry name" value="lipo_e_P4"/>
    <property type="match status" value="1"/>
</dbReference>
<dbReference type="EMBL" id="FUXL01000003">
    <property type="protein sequence ID" value="SJZ83848.1"/>
    <property type="molecule type" value="Genomic_DNA"/>
</dbReference>
<sequence>MKRHVLLAALGAAALAMPSLASAEDKAAEAATGPNDLLNATLWMQTSVEYKANSMAVYALAKLRLDEALADKSASALDQKDAGDLPPAIILDLDETVMDNSAYEAGLITSNTDFSSKTWTEWTDAKEAKEVPGALDYIKYADSKGVKVFYVSNRTSKEEAATRDNMEAMGFPMGGNVDVFLTKGEKDDWKSDKETRRQYVVKDYRVIAMVGDNFSDFTSKGGSIEDRAKAFDELKDHFTKDWFMLANPTYGSWESSAFGDNYKLSNEERRAMKVKALDGWTSKAPAK</sequence>
<feature type="chain" id="PRO_5012684889" evidence="2">
    <location>
        <begin position="24"/>
        <end position="287"/>
    </location>
</feature>
<dbReference type="PANTHER" id="PTHR31284:SF10">
    <property type="entry name" value="ACID PHOSPHATASE-LIKE PROTEIN"/>
    <property type="match status" value="1"/>
</dbReference>
<dbReference type="SUPFAM" id="SSF56784">
    <property type="entry name" value="HAD-like"/>
    <property type="match status" value="1"/>
</dbReference>
<gene>
    <name evidence="3" type="ORF">SAMN05428963_103237</name>
</gene>
<feature type="signal peptide" evidence="2">
    <location>
        <begin position="1"/>
        <end position="23"/>
    </location>
</feature>
<dbReference type="SFLD" id="SFLDS00003">
    <property type="entry name" value="Haloacid_Dehalogenase"/>
    <property type="match status" value="1"/>
</dbReference>
<dbReference type="GO" id="GO:0009279">
    <property type="term" value="C:cell outer membrane"/>
    <property type="evidence" value="ECO:0007669"/>
    <property type="project" value="InterPro"/>
</dbReference>
<dbReference type="OrthoDB" id="193314at2"/>
<keyword evidence="4" id="KW-1185">Reference proteome</keyword>
<dbReference type="InterPro" id="IPR005519">
    <property type="entry name" value="Acid_phosphat_B-like"/>
</dbReference>
<dbReference type="InterPro" id="IPR006423">
    <property type="entry name" value="Lipo_e_P4"/>
</dbReference>
<proteinExistence type="predicted"/>
<dbReference type="SFLD" id="SFLDG01125">
    <property type="entry name" value="C1.1:_Acid_Phosphatase_Like"/>
    <property type="match status" value="1"/>
</dbReference>
<organism evidence="3 4">
    <name type="scientific">Consotaella salsifontis</name>
    <dbReference type="NCBI Taxonomy" id="1365950"/>
    <lineage>
        <taxon>Bacteria</taxon>
        <taxon>Pseudomonadati</taxon>
        <taxon>Pseudomonadota</taxon>
        <taxon>Alphaproteobacteria</taxon>
        <taxon>Hyphomicrobiales</taxon>
        <taxon>Aurantimonadaceae</taxon>
        <taxon>Consotaella</taxon>
    </lineage>
</organism>
<evidence type="ECO:0000313" key="3">
    <source>
        <dbReference type="EMBL" id="SJZ83848.1"/>
    </source>
</evidence>
<dbReference type="RefSeq" id="WP_078707344.1">
    <property type="nucleotide sequence ID" value="NZ_FUXL01000003.1"/>
</dbReference>
<dbReference type="InterPro" id="IPR023214">
    <property type="entry name" value="HAD_sf"/>
</dbReference>
<evidence type="ECO:0000256" key="2">
    <source>
        <dbReference type="SAM" id="SignalP"/>
    </source>
</evidence>
<dbReference type="Pfam" id="PF03767">
    <property type="entry name" value="Acid_phosphat_B"/>
    <property type="match status" value="1"/>
</dbReference>
<reference evidence="4" key="1">
    <citation type="submission" date="2017-02" db="EMBL/GenBank/DDBJ databases">
        <authorList>
            <person name="Varghese N."/>
            <person name="Submissions S."/>
        </authorList>
    </citation>
    <scope>NUCLEOTIDE SEQUENCE [LARGE SCALE GENOMIC DNA]</scope>
    <source>
        <strain evidence="4">USBA 369</strain>
    </source>
</reference>
<dbReference type="STRING" id="1365950.SAMN05428963_103237"/>
<protein>
    <submittedName>
        <fullName evidence="3">Acid phosphatase</fullName>
    </submittedName>
</protein>
<name>A0A1T4NYR7_9HYPH</name>
<evidence type="ECO:0000256" key="1">
    <source>
        <dbReference type="ARBA" id="ARBA00022729"/>
    </source>
</evidence>
<dbReference type="PANTHER" id="PTHR31284">
    <property type="entry name" value="ACID PHOSPHATASE-LIKE PROTEIN"/>
    <property type="match status" value="1"/>
</dbReference>